<dbReference type="GO" id="GO:0000150">
    <property type="term" value="F:DNA strand exchange activity"/>
    <property type="evidence" value="ECO:0007669"/>
    <property type="project" value="InterPro"/>
</dbReference>
<dbReference type="GO" id="GO:0003677">
    <property type="term" value="F:DNA binding"/>
    <property type="evidence" value="ECO:0007669"/>
    <property type="project" value="InterPro"/>
</dbReference>
<organism evidence="2 3">
    <name type="scientific">Ruegeria arenilitoris</name>
    <dbReference type="NCBI Taxonomy" id="1173585"/>
    <lineage>
        <taxon>Bacteria</taxon>
        <taxon>Pseudomonadati</taxon>
        <taxon>Pseudomonadota</taxon>
        <taxon>Alphaproteobacteria</taxon>
        <taxon>Rhodobacterales</taxon>
        <taxon>Roseobacteraceae</taxon>
        <taxon>Ruegeria</taxon>
    </lineage>
</organism>
<accession>A0A238KM98</accession>
<evidence type="ECO:0000259" key="1">
    <source>
        <dbReference type="Pfam" id="PF07508"/>
    </source>
</evidence>
<dbReference type="Proteomes" id="UP000202485">
    <property type="component" value="Unassembled WGS sequence"/>
</dbReference>
<evidence type="ECO:0000313" key="2">
    <source>
        <dbReference type="EMBL" id="SMX43873.1"/>
    </source>
</evidence>
<dbReference type="OrthoDB" id="7990239at2"/>
<dbReference type="AlphaFoldDB" id="A0A238KM98"/>
<name>A0A238KM98_9RHOB</name>
<dbReference type="EMBL" id="FXYG01000003">
    <property type="protein sequence ID" value="SMX43873.1"/>
    <property type="molecule type" value="Genomic_DNA"/>
</dbReference>
<evidence type="ECO:0000313" key="3">
    <source>
        <dbReference type="Proteomes" id="UP000202485"/>
    </source>
</evidence>
<protein>
    <recommendedName>
        <fullName evidence="1">Recombinase domain-containing protein</fullName>
    </recommendedName>
</protein>
<keyword evidence="3" id="KW-1185">Reference proteome</keyword>
<feature type="domain" description="Recombinase" evidence="1">
    <location>
        <begin position="156"/>
        <end position="202"/>
    </location>
</feature>
<proteinExistence type="predicted"/>
<reference evidence="3" key="1">
    <citation type="submission" date="2017-05" db="EMBL/GenBank/DDBJ databases">
        <authorList>
            <person name="Rodrigo-Torres L."/>
            <person name="Arahal R. D."/>
            <person name="Lucena T."/>
        </authorList>
    </citation>
    <scope>NUCLEOTIDE SEQUENCE [LARGE SCALE GENOMIC DNA]</scope>
    <source>
        <strain evidence="3">CECT 8715</strain>
    </source>
</reference>
<dbReference type="RefSeq" id="WP_141138503.1">
    <property type="nucleotide sequence ID" value="NZ_FXYG01000003.1"/>
</dbReference>
<sequence>MENAVGFYWTLPVTWAHFVELPKDLEAAATVSKTIRYQMELIRRYAKDHDYNLIHEEVFLEIEPDRSSVHIQSALDFIERMCRTHSATILVVDFSVVQNWRRNGYMDEWFENTDMPFIRIPPDPLLSAEWTFDPGQHFGDWRKRHSDWMNSKHEREAFALRRSLELQETGLSVNAIAEQLNMEKTPSPTGKPWRESNLRTFMKKHK</sequence>
<dbReference type="InterPro" id="IPR011109">
    <property type="entry name" value="DNA_bind_recombinase_dom"/>
</dbReference>
<gene>
    <name evidence="2" type="ORF">RUA8715_02293</name>
</gene>
<dbReference type="Pfam" id="PF07508">
    <property type="entry name" value="Recombinase"/>
    <property type="match status" value="1"/>
</dbReference>